<keyword evidence="5" id="KW-0677">Repeat</keyword>
<evidence type="ECO:0000256" key="8">
    <source>
        <dbReference type="RuleBase" id="RU365076"/>
    </source>
</evidence>
<protein>
    <recommendedName>
        <fullName evidence="8">Geranylgeranyl transferase type-2 subunit beta</fullName>
        <ecNumber evidence="8">2.5.1.60</ecNumber>
    </recommendedName>
</protein>
<dbReference type="GO" id="GO:0005968">
    <property type="term" value="C:Rab-protein geranylgeranyltransferase complex"/>
    <property type="evidence" value="ECO:0007669"/>
    <property type="project" value="UniProtKB-UniRule"/>
</dbReference>
<evidence type="ECO:0000256" key="5">
    <source>
        <dbReference type="ARBA" id="ARBA00022737"/>
    </source>
</evidence>
<dbReference type="PANTHER" id="PTHR11774:SF11">
    <property type="entry name" value="GERANYLGERANYL TRANSFERASE TYPE-2 SUBUNIT BETA"/>
    <property type="match status" value="1"/>
</dbReference>
<evidence type="ECO:0000256" key="2">
    <source>
        <dbReference type="ARBA" id="ARBA00022602"/>
    </source>
</evidence>
<dbReference type="GO" id="GO:0046872">
    <property type="term" value="F:metal ion binding"/>
    <property type="evidence" value="ECO:0007669"/>
    <property type="project" value="UniProtKB-KW"/>
</dbReference>
<evidence type="ECO:0000256" key="1">
    <source>
        <dbReference type="ARBA" id="ARBA00010497"/>
    </source>
</evidence>
<keyword evidence="6 8" id="KW-0862">Zinc</keyword>
<evidence type="ECO:0000259" key="9">
    <source>
        <dbReference type="Pfam" id="PF00432"/>
    </source>
</evidence>
<proteinExistence type="inferred from homology"/>
<dbReference type="EC" id="2.5.1.60" evidence="8"/>
<reference evidence="10" key="1">
    <citation type="submission" date="2020-01" db="EMBL/GenBank/DDBJ databases">
        <title>Development of genomics and gene disruption for Polysphondylium violaceum indicates a role for the polyketide synthase stlB in stalk morphogenesis.</title>
        <authorList>
            <person name="Narita B."/>
            <person name="Kawabe Y."/>
            <person name="Kin K."/>
            <person name="Saito T."/>
            <person name="Gibbs R."/>
            <person name="Kuspa A."/>
            <person name="Muzny D."/>
            <person name="Queller D."/>
            <person name="Richards S."/>
            <person name="Strassman J."/>
            <person name="Sucgang R."/>
            <person name="Worley K."/>
            <person name="Schaap P."/>
        </authorList>
    </citation>
    <scope>NUCLEOTIDE SEQUENCE</scope>
    <source>
        <strain evidence="10">QSvi11</strain>
    </source>
</reference>
<dbReference type="Proteomes" id="UP000695562">
    <property type="component" value="Unassembled WGS sequence"/>
</dbReference>
<evidence type="ECO:0000256" key="7">
    <source>
        <dbReference type="ARBA" id="ARBA00047658"/>
    </source>
</evidence>
<dbReference type="InterPro" id="IPR001330">
    <property type="entry name" value="Prenyltrans"/>
</dbReference>
<dbReference type="InterPro" id="IPR008930">
    <property type="entry name" value="Terpenoid_cyclase/PrenylTrfase"/>
</dbReference>
<dbReference type="FunFam" id="1.50.10.20:FF:000009">
    <property type="entry name" value="Geranylgeranyl transferase type-2 subunit beta"/>
    <property type="match status" value="1"/>
</dbReference>
<evidence type="ECO:0000313" key="10">
    <source>
        <dbReference type="EMBL" id="KAF2071018.1"/>
    </source>
</evidence>
<comment type="function">
    <text evidence="8">Catalyzes the transfer of a geranylgeranyl moiety from geranylgeranyl diphosphate to both cysteines of proteins with the C-terminal sequence -XXCC, -XCXC and -CCXX.</text>
</comment>
<dbReference type="Pfam" id="PF00432">
    <property type="entry name" value="Prenyltrans"/>
    <property type="match status" value="1"/>
</dbReference>
<sequence length="337" mass="38005">MTTTNSNEVDHTTNMLKDKHVEYIINLDKKEKSFEYWVTEHLRMNGLYWGLTALNLMNSIDKMNKQELIDWLLSCQKPNGGFGGNTHHDDHLLSTLSAIQILVQFDSLDKLDIDSVVNYIVKLQQEDGSFIGDQYGEVDTRFSFVAILALSLLGHLDKINQDKAVEFINKCKNFDGGYGSIPGAESHAGQIYTCVGALAILNRLDTIDIDNLGWWLCERQLPNGGLNGRPEKSSDVCYSWWVVSSLSTIDRLDWIDNDKLKTYILKCQDNETGGVADKPGDMPDVFHTFFGIAGLSLMGYFDLEHIDPVYALPTKLLDKLNINLPWNKKSKSFAANK</sequence>
<dbReference type="OrthoDB" id="5428259at2759"/>
<organism evidence="10 11">
    <name type="scientific">Polysphondylium violaceum</name>
    <dbReference type="NCBI Taxonomy" id="133409"/>
    <lineage>
        <taxon>Eukaryota</taxon>
        <taxon>Amoebozoa</taxon>
        <taxon>Evosea</taxon>
        <taxon>Eumycetozoa</taxon>
        <taxon>Dictyostelia</taxon>
        <taxon>Dictyosteliales</taxon>
        <taxon>Dictyosteliaceae</taxon>
        <taxon>Polysphondylium</taxon>
    </lineage>
</organism>
<keyword evidence="11" id="KW-1185">Reference proteome</keyword>
<evidence type="ECO:0000313" key="11">
    <source>
        <dbReference type="Proteomes" id="UP000695562"/>
    </source>
</evidence>
<keyword evidence="2 8" id="KW-0637">Prenyltransferase</keyword>
<evidence type="ECO:0000256" key="6">
    <source>
        <dbReference type="ARBA" id="ARBA00022833"/>
    </source>
</evidence>
<comment type="similarity">
    <text evidence="1 8">Belongs to the protein prenyltransferase subunit beta family.</text>
</comment>
<accession>A0A8J4PPF5</accession>
<gene>
    <name evidence="10" type="ORF">CYY_007661</name>
</gene>
<dbReference type="InterPro" id="IPR026873">
    <property type="entry name" value="Ptb1"/>
</dbReference>
<keyword evidence="3 8" id="KW-0808">Transferase</keyword>
<dbReference type="SUPFAM" id="SSF48239">
    <property type="entry name" value="Terpenoid cyclases/Protein prenyltransferases"/>
    <property type="match status" value="1"/>
</dbReference>
<dbReference type="PANTHER" id="PTHR11774">
    <property type="entry name" value="GERANYLGERANYL TRANSFERASE TYPE BETA SUBUNIT"/>
    <property type="match status" value="1"/>
</dbReference>
<dbReference type="InterPro" id="IPR045089">
    <property type="entry name" value="PGGT1B-like"/>
</dbReference>
<dbReference type="EMBL" id="AJWJ01000421">
    <property type="protein sequence ID" value="KAF2071018.1"/>
    <property type="molecule type" value="Genomic_DNA"/>
</dbReference>
<feature type="domain" description="Prenyltransferase alpha-alpha toroid" evidence="9">
    <location>
        <begin position="16"/>
        <end position="311"/>
    </location>
</feature>
<comment type="caution">
    <text evidence="10">The sequence shown here is derived from an EMBL/GenBank/DDBJ whole genome shotgun (WGS) entry which is preliminary data.</text>
</comment>
<dbReference type="CDD" id="cd02894">
    <property type="entry name" value="GGTase-II"/>
    <property type="match status" value="1"/>
</dbReference>
<dbReference type="GO" id="GO:0004663">
    <property type="term" value="F:Rab geranylgeranyltransferase activity"/>
    <property type="evidence" value="ECO:0007669"/>
    <property type="project" value="UniProtKB-UniRule"/>
</dbReference>
<dbReference type="AlphaFoldDB" id="A0A8J4PPF5"/>
<comment type="cofactor">
    <cofactor evidence="8">
        <name>Zn(2+)</name>
        <dbReference type="ChEBI" id="CHEBI:29105"/>
    </cofactor>
    <text evidence="8">Binds 1 zinc ion per subunit.</text>
</comment>
<comment type="catalytic activity">
    <reaction evidence="7 8">
        <text>geranylgeranyl diphosphate + L-cysteinyl-[protein] = S-geranylgeranyl-L-cysteinyl-[protein] + diphosphate</text>
        <dbReference type="Rhea" id="RHEA:21240"/>
        <dbReference type="Rhea" id="RHEA-COMP:10131"/>
        <dbReference type="Rhea" id="RHEA-COMP:11537"/>
        <dbReference type="ChEBI" id="CHEBI:29950"/>
        <dbReference type="ChEBI" id="CHEBI:33019"/>
        <dbReference type="ChEBI" id="CHEBI:57533"/>
        <dbReference type="ChEBI" id="CHEBI:86021"/>
        <dbReference type="EC" id="2.5.1.60"/>
    </reaction>
</comment>
<dbReference type="Gene3D" id="1.50.10.20">
    <property type="match status" value="1"/>
</dbReference>
<evidence type="ECO:0000256" key="4">
    <source>
        <dbReference type="ARBA" id="ARBA00022723"/>
    </source>
</evidence>
<evidence type="ECO:0000256" key="3">
    <source>
        <dbReference type="ARBA" id="ARBA00022679"/>
    </source>
</evidence>
<keyword evidence="4 8" id="KW-0479">Metal-binding</keyword>
<name>A0A8J4PPF5_9MYCE</name>